<organism evidence="2 3">
    <name type="scientific">Reticulibacter mediterranei</name>
    <dbReference type="NCBI Taxonomy" id="2778369"/>
    <lineage>
        <taxon>Bacteria</taxon>
        <taxon>Bacillati</taxon>
        <taxon>Chloroflexota</taxon>
        <taxon>Ktedonobacteria</taxon>
        <taxon>Ktedonobacterales</taxon>
        <taxon>Reticulibacteraceae</taxon>
        <taxon>Reticulibacter</taxon>
    </lineage>
</organism>
<keyword evidence="3" id="KW-1185">Reference proteome</keyword>
<protein>
    <recommendedName>
        <fullName evidence="1">DUF4062 domain-containing protein</fullName>
    </recommendedName>
</protein>
<dbReference type="EMBL" id="BNJK01000001">
    <property type="protein sequence ID" value="GHO96553.1"/>
    <property type="molecule type" value="Genomic_DNA"/>
</dbReference>
<gene>
    <name evidence="2" type="ORF">KSF_066010</name>
</gene>
<dbReference type="Proteomes" id="UP000597444">
    <property type="component" value="Unassembled WGS sequence"/>
</dbReference>
<dbReference type="RefSeq" id="WP_220207173.1">
    <property type="nucleotide sequence ID" value="NZ_BNJK01000001.1"/>
</dbReference>
<comment type="caution">
    <text evidence="2">The sequence shown here is derived from an EMBL/GenBank/DDBJ whole genome shotgun (WGS) entry which is preliminary data.</text>
</comment>
<reference evidence="2" key="1">
    <citation type="submission" date="2020-10" db="EMBL/GenBank/DDBJ databases">
        <title>Taxonomic study of unclassified bacteria belonging to the class Ktedonobacteria.</title>
        <authorList>
            <person name="Yabe S."/>
            <person name="Wang C.M."/>
            <person name="Zheng Y."/>
            <person name="Sakai Y."/>
            <person name="Cavaletti L."/>
            <person name="Monciardini P."/>
            <person name="Donadio S."/>
        </authorList>
    </citation>
    <scope>NUCLEOTIDE SEQUENCE</scope>
    <source>
        <strain evidence="2">ID150040</strain>
    </source>
</reference>
<dbReference type="Pfam" id="PF13271">
    <property type="entry name" value="DUF4062"/>
    <property type="match status" value="1"/>
</dbReference>
<name>A0A8J3IQ35_9CHLR</name>
<evidence type="ECO:0000259" key="1">
    <source>
        <dbReference type="Pfam" id="PF13271"/>
    </source>
</evidence>
<dbReference type="AlphaFoldDB" id="A0A8J3IQ35"/>
<accession>A0A8J3IQ35</accession>
<feature type="domain" description="DUF4062" evidence="1">
    <location>
        <begin position="3"/>
        <end position="88"/>
    </location>
</feature>
<dbReference type="InterPro" id="IPR025139">
    <property type="entry name" value="DUF4062"/>
</dbReference>
<proteinExistence type="predicted"/>
<evidence type="ECO:0000313" key="2">
    <source>
        <dbReference type="EMBL" id="GHO96553.1"/>
    </source>
</evidence>
<evidence type="ECO:0000313" key="3">
    <source>
        <dbReference type="Proteomes" id="UP000597444"/>
    </source>
</evidence>
<sequence>MAKIYLSSTYNDLKEHREAIYRALRKMQHDVIAMEHYVATAQRPLDKCLEDVCSCDLYVGLFAWHYGYIPLVNNPEQKSITELEYRMAVKQNKPTLLFLLDENALWSPKWMDS</sequence>